<protein>
    <submittedName>
        <fullName evidence="4">Dehydratase</fullName>
    </submittedName>
</protein>
<dbReference type="InterPro" id="IPR036291">
    <property type="entry name" value="NAD(P)-bd_dom_sf"/>
</dbReference>
<dbReference type="AlphaFoldDB" id="A0AAV3RD85"/>
<dbReference type="PANTHER" id="PTHR10366">
    <property type="entry name" value="NAD DEPENDENT EPIMERASE/DEHYDRATASE"/>
    <property type="match status" value="1"/>
</dbReference>
<dbReference type="InterPro" id="IPR050425">
    <property type="entry name" value="NAD(P)_dehydrat-like"/>
</dbReference>
<comment type="caution">
    <text evidence="4">The sequence shown here is derived from an EMBL/GenBank/DDBJ whole genome shotgun (WGS) entry which is preliminary data.</text>
</comment>
<feature type="region of interest" description="Disordered" evidence="3">
    <location>
        <begin position="1"/>
        <end position="26"/>
    </location>
</feature>
<evidence type="ECO:0000256" key="2">
    <source>
        <dbReference type="ARBA" id="ARBA00023002"/>
    </source>
</evidence>
<dbReference type="GO" id="GO:0016616">
    <property type="term" value="F:oxidoreductase activity, acting on the CH-OH group of donors, NAD or NADP as acceptor"/>
    <property type="evidence" value="ECO:0007669"/>
    <property type="project" value="TreeGrafter"/>
</dbReference>
<evidence type="ECO:0000313" key="4">
    <source>
        <dbReference type="EMBL" id="GAA0173805.1"/>
    </source>
</evidence>
<accession>A0AAV3RD85</accession>
<keyword evidence="5" id="KW-1185">Reference proteome</keyword>
<keyword evidence="1" id="KW-0521">NADP</keyword>
<evidence type="ECO:0000256" key="1">
    <source>
        <dbReference type="ARBA" id="ARBA00022857"/>
    </source>
</evidence>
<dbReference type="EMBL" id="BAABME010008776">
    <property type="protein sequence ID" value="GAA0173805.1"/>
    <property type="molecule type" value="Genomic_DNA"/>
</dbReference>
<dbReference type="Gene3D" id="3.40.50.720">
    <property type="entry name" value="NAD(P)-binding Rossmann-like Domain"/>
    <property type="match status" value="2"/>
</dbReference>
<dbReference type="Proteomes" id="UP001454036">
    <property type="component" value="Unassembled WGS sequence"/>
</dbReference>
<evidence type="ECO:0000313" key="5">
    <source>
        <dbReference type="Proteomes" id="UP001454036"/>
    </source>
</evidence>
<sequence>MDQNMNEKQVASVRDPGNEKKVPHLKNLDGAQERLSIVQAELMEDGSFDKAIMGCQGVFHTASPLLMKPEGLDPNVSVDESCWTSEELCLKREVITLVSSSTSACPNASKKALSKVLVEKAAWEFCETNNIDLVTVLPSFVVG</sequence>
<dbReference type="PANTHER" id="PTHR10366:SF821">
    <property type="entry name" value="TETRAKETIDE ALPHA-PYRONE REDUCTASE 1"/>
    <property type="match status" value="1"/>
</dbReference>
<organism evidence="4 5">
    <name type="scientific">Lithospermum erythrorhizon</name>
    <name type="common">Purple gromwell</name>
    <name type="synonym">Lithospermum officinale var. erythrorhizon</name>
    <dbReference type="NCBI Taxonomy" id="34254"/>
    <lineage>
        <taxon>Eukaryota</taxon>
        <taxon>Viridiplantae</taxon>
        <taxon>Streptophyta</taxon>
        <taxon>Embryophyta</taxon>
        <taxon>Tracheophyta</taxon>
        <taxon>Spermatophyta</taxon>
        <taxon>Magnoliopsida</taxon>
        <taxon>eudicotyledons</taxon>
        <taxon>Gunneridae</taxon>
        <taxon>Pentapetalae</taxon>
        <taxon>asterids</taxon>
        <taxon>lamiids</taxon>
        <taxon>Boraginales</taxon>
        <taxon>Boraginaceae</taxon>
        <taxon>Boraginoideae</taxon>
        <taxon>Lithospermeae</taxon>
        <taxon>Lithospermum</taxon>
    </lineage>
</organism>
<dbReference type="SUPFAM" id="SSF51735">
    <property type="entry name" value="NAD(P)-binding Rossmann-fold domains"/>
    <property type="match status" value="1"/>
</dbReference>
<evidence type="ECO:0000256" key="3">
    <source>
        <dbReference type="SAM" id="MobiDB-lite"/>
    </source>
</evidence>
<proteinExistence type="predicted"/>
<name>A0AAV3RD85_LITER</name>
<gene>
    <name evidence="4" type="ORF">LIER_27345</name>
</gene>
<keyword evidence="2" id="KW-0560">Oxidoreductase</keyword>
<reference evidence="4 5" key="1">
    <citation type="submission" date="2024-01" db="EMBL/GenBank/DDBJ databases">
        <title>The complete chloroplast genome sequence of Lithospermum erythrorhizon: insights into the phylogenetic relationship among Boraginaceae species and the maternal lineages of purple gromwells.</title>
        <authorList>
            <person name="Okada T."/>
            <person name="Watanabe K."/>
        </authorList>
    </citation>
    <scope>NUCLEOTIDE SEQUENCE [LARGE SCALE GENOMIC DNA]</scope>
</reference>